<feature type="region of interest" description="Disordered" evidence="1">
    <location>
        <begin position="38"/>
        <end position="64"/>
    </location>
</feature>
<gene>
    <name evidence="2" type="ORF">TTEB3V08_LOCUS4644</name>
</gene>
<feature type="compositionally biased region" description="Low complexity" evidence="1">
    <location>
        <begin position="53"/>
        <end position="64"/>
    </location>
</feature>
<dbReference type="EMBL" id="OE001346">
    <property type="protein sequence ID" value="CAD7456618.1"/>
    <property type="molecule type" value="Genomic_DNA"/>
</dbReference>
<name>A0A7R9IE04_9NEOP</name>
<protein>
    <submittedName>
        <fullName evidence="2">Uncharacterized protein</fullName>
    </submittedName>
</protein>
<reference evidence="2" key="1">
    <citation type="submission" date="2020-11" db="EMBL/GenBank/DDBJ databases">
        <authorList>
            <person name="Tran Van P."/>
        </authorList>
    </citation>
    <scope>NUCLEOTIDE SEQUENCE</scope>
</reference>
<accession>A0A7R9IE04</accession>
<dbReference type="AlphaFoldDB" id="A0A7R9IE04"/>
<proteinExistence type="predicted"/>
<sequence length="213" mass="23461">MSHGSPMSHNSPLSHTSPLFHSSSLFHSSPLFHKAPETRGVRSVEVQTPPSSPSSSHPPHTPGSLLASFDKSILQVHTERRQAAYLPVSSAVDAEVHPMYSPLIASLVLIDSSQLTADSFEKAGVHQPKPYEPYAHSPYEISFRKVKRRGVRGSNPHLDVMVGHARWLHFFSVRASAVKTGQTRHISLQRVSSTPDQTSPSNSHYYWLASTLS</sequence>
<evidence type="ECO:0000256" key="1">
    <source>
        <dbReference type="SAM" id="MobiDB-lite"/>
    </source>
</evidence>
<evidence type="ECO:0000313" key="2">
    <source>
        <dbReference type="EMBL" id="CAD7456618.1"/>
    </source>
</evidence>
<organism evidence="2">
    <name type="scientific">Timema tahoe</name>
    <dbReference type="NCBI Taxonomy" id="61484"/>
    <lineage>
        <taxon>Eukaryota</taxon>
        <taxon>Metazoa</taxon>
        <taxon>Ecdysozoa</taxon>
        <taxon>Arthropoda</taxon>
        <taxon>Hexapoda</taxon>
        <taxon>Insecta</taxon>
        <taxon>Pterygota</taxon>
        <taxon>Neoptera</taxon>
        <taxon>Polyneoptera</taxon>
        <taxon>Phasmatodea</taxon>
        <taxon>Timematodea</taxon>
        <taxon>Timematoidea</taxon>
        <taxon>Timematidae</taxon>
        <taxon>Timema</taxon>
    </lineage>
</organism>